<dbReference type="InterPro" id="IPR013424">
    <property type="entry name" value="Ice-binding_C"/>
</dbReference>
<protein>
    <submittedName>
        <fullName evidence="3">PEP-CTERM sorting domain-containing protein</fullName>
    </submittedName>
</protein>
<dbReference type="NCBIfam" id="TIGR02595">
    <property type="entry name" value="PEP_CTERM"/>
    <property type="match status" value="1"/>
</dbReference>
<sequence>MAAGVLAPAPAVATPVSINLAGTCSTECNTDGTDGNARVYTFLDGLGLSSRVRVTAWSATQNTSTGALSNWQTGFVGQYQGGGLGVTNRNEGDGSSNNGHTMDNSSGIDFLVFHFDGDVVATGADLNAYAMTISGSSGKDTDASFYIGSSTVAFGTSINMANTTQRLSATNRYIDTTGPGSDNYRNFNTTTEYKGNVLIIAASVGDYMRSGGGNRADSFKVQSIKVEYPIPAPEPAAIGLFGLGVLGLGLRRRRRG</sequence>
<reference evidence="4" key="1">
    <citation type="journal article" date="2019" name="Int. J. Syst. Evol. Microbiol.">
        <title>The Global Catalogue of Microorganisms (GCM) 10K type strain sequencing project: providing services to taxonomists for standard genome sequencing and annotation.</title>
        <authorList>
            <consortium name="The Broad Institute Genomics Platform"/>
            <consortium name="The Broad Institute Genome Sequencing Center for Infectious Disease"/>
            <person name="Wu L."/>
            <person name="Ma J."/>
        </authorList>
    </citation>
    <scope>NUCLEOTIDE SEQUENCE [LARGE SCALE GENOMIC DNA]</scope>
    <source>
        <strain evidence="4">KCTC 42644</strain>
    </source>
</reference>
<dbReference type="RefSeq" id="WP_380862225.1">
    <property type="nucleotide sequence ID" value="NZ_JBHRXV010000011.1"/>
</dbReference>
<evidence type="ECO:0000256" key="1">
    <source>
        <dbReference type="SAM" id="Phobius"/>
    </source>
</evidence>
<organism evidence="3 4">
    <name type="scientific">Sphingoaurantiacus capsulatus</name>
    <dbReference type="NCBI Taxonomy" id="1771310"/>
    <lineage>
        <taxon>Bacteria</taxon>
        <taxon>Pseudomonadati</taxon>
        <taxon>Pseudomonadota</taxon>
        <taxon>Alphaproteobacteria</taxon>
        <taxon>Sphingomonadales</taxon>
        <taxon>Sphingosinicellaceae</taxon>
        <taxon>Sphingoaurantiacus</taxon>
    </lineage>
</organism>
<evidence type="ECO:0000313" key="4">
    <source>
        <dbReference type="Proteomes" id="UP001595615"/>
    </source>
</evidence>
<feature type="transmembrane region" description="Helical" evidence="1">
    <location>
        <begin position="232"/>
        <end position="250"/>
    </location>
</feature>
<dbReference type="EMBL" id="JBHRXV010000011">
    <property type="protein sequence ID" value="MFC3713588.1"/>
    <property type="molecule type" value="Genomic_DNA"/>
</dbReference>
<keyword evidence="1" id="KW-1133">Transmembrane helix</keyword>
<dbReference type="Proteomes" id="UP001595615">
    <property type="component" value="Unassembled WGS sequence"/>
</dbReference>
<keyword evidence="1" id="KW-0472">Membrane</keyword>
<keyword evidence="4" id="KW-1185">Reference proteome</keyword>
<dbReference type="Pfam" id="PF07589">
    <property type="entry name" value="PEP-CTERM"/>
    <property type="match status" value="1"/>
</dbReference>
<keyword evidence="1" id="KW-0812">Transmembrane</keyword>
<evidence type="ECO:0000259" key="2">
    <source>
        <dbReference type="Pfam" id="PF07589"/>
    </source>
</evidence>
<proteinExistence type="predicted"/>
<name>A0ABV7XET6_9SPHN</name>
<feature type="domain" description="Ice-binding protein C-terminal" evidence="2">
    <location>
        <begin position="231"/>
        <end position="253"/>
    </location>
</feature>
<comment type="caution">
    <text evidence="3">The sequence shown here is derived from an EMBL/GenBank/DDBJ whole genome shotgun (WGS) entry which is preliminary data.</text>
</comment>
<gene>
    <name evidence="3" type="ORF">ACFOMD_13490</name>
</gene>
<accession>A0ABV7XET6</accession>
<evidence type="ECO:0000313" key="3">
    <source>
        <dbReference type="EMBL" id="MFC3713588.1"/>
    </source>
</evidence>